<dbReference type="Pfam" id="PF13822">
    <property type="entry name" value="ACC_epsilon"/>
    <property type="match status" value="1"/>
</dbReference>
<reference evidence="2 3" key="1">
    <citation type="submission" date="2024-06" db="EMBL/GenBank/DDBJ databases">
        <title>Draft genome sequence of Geodermatophilus badlandi, a novel member of the Geodermatophilaceae isolated from badland sedimentary rocks in the Red desert, Wyoming, USA.</title>
        <authorList>
            <person name="Ben Tekaya S."/>
            <person name="Nouioui I."/>
            <person name="Flores G.M."/>
            <person name="Shaal M.N."/>
            <person name="Bredoire F."/>
            <person name="Basile F."/>
            <person name="Van Diepen L."/>
            <person name="Ward N.L."/>
        </authorList>
    </citation>
    <scope>NUCLEOTIDE SEQUENCE [LARGE SCALE GENOMIC DNA]</scope>
    <source>
        <strain evidence="2 3">WL48A</strain>
    </source>
</reference>
<proteinExistence type="predicted"/>
<gene>
    <name evidence="2" type="ORF">ABQ292_24690</name>
</gene>
<comment type="caution">
    <text evidence="2">The sequence shown here is derived from an EMBL/GenBank/DDBJ whole genome shotgun (WGS) entry which is preliminary data.</text>
</comment>
<dbReference type="Proteomes" id="UP001560045">
    <property type="component" value="Unassembled WGS sequence"/>
</dbReference>
<evidence type="ECO:0000313" key="3">
    <source>
        <dbReference type="Proteomes" id="UP001560045"/>
    </source>
</evidence>
<protein>
    <submittedName>
        <fullName evidence="2">Acyl-CoA carboxylase subunit epsilon</fullName>
    </submittedName>
</protein>
<dbReference type="EMBL" id="JBFNXQ010000139">
    <property type="protein sequence ID" value="MEX5721558.1"/>
    <property type="molecule type" value="Genomic_DNA"/>
</dbReference>
<name>A0ABV3XLU3_9ACTN</name>
<sequence length="71" mass="7605">MSDAQRPLLRVVRGGPSPEELAALTVVVAALSQRRPRRRPVPVGAWASFADAHRRPLQPGPGGWRASGRSA</sequence>
<dbReference type="InterPro" id="IPR032716">
    <property type="entry name" value="ACC_epsilon"/>
</dbReference>
<dbReference type="RefSeq" id="WP_369210358.1">
    <property type="nucleotide sequence ID" value="NZ_JBFNXQ010000139.1"/>
</dbReference>
<evidence type="ECO:0000256" key="1">
    <source>
        <dbReference type="SAM" id="MobiDB-lite"/>
    </source>
</evidence>
<accession>A0ABV3XLU3</accession>
<keyword evidence="3" id="KW-1185">Reference proteome</keyword>
<evidence type="ECO:0000313" key="2">
    <source>
        <dbReference type="EMBL" id="MEX5721558.1"/>
    </source>
</evidence>
<organism evidence="2 3">
    <name type="scientific">Geodermatophilus maliterrae</name>
    <dbReference type="NCBI Taxonomy" id="3162531"/>
    <lineage>
        <taxon>Bacteria</taxon>
        <taxon>Bacillati</taxon>
        <taxon>Actinomycetota</taxon>
        <taxon>Actinomycetes</taxon>
        <taxon>Geodermatophilales</taxon>
        <taxon>Geodermatophilaceae</taxon>
        <taxon>Geodermatophilus</taxon>
    </lineage>
</organism>
<feature type="region of interest" description="Disordered" evidence="1">
    <location>
        <begin position="52"/>
        <end position="71"/>
    </location>
</feature>